<dbReference type="EMBL" id="JH930470">
    <property type="protein sequence ID" value="EKM58421.1"/>
    <property type="molecule type" value="Genomic_DNA"/>
</dbReference>
<accession>K5V6S4</accession>
<evidence type="ECO:0000313" key="3">
    <source>
        <dbReference type="Proteomes" id="UP000008370"/>
    </source>
</evidence>
<evidence type="ECO:0000313" key="2">
    <source>
        <dbReference type="EMBL" id="EKM58421.1"/>
    </source>
</evidence>
<reference evidence="2 3" key="1">
    <citation type="journal article" date="2012" name="BMC Genomics">
        <title>Comparative genomics of the white-rot fungi, Phanerochaete carnosa and P. chrysosporium, to elucidate the genetic basis of the distinct wood types they colonize.</title>
        <authorList>
            <person name="Suzuki H."/>
            <person name="MacDonald J."/>
            <person name="Syed K."/>
            <person name="Salamov A."/>
            <person name="Hori C."/>
            <person name="Aerts A."/>
            <person name="Henrissat B."/>
            <person name="Wiebenga A."/>
            <person name="vanKuyk P.A."/>
            <person name="Barry K."/>
            <person name="Lindquist E."/>
            <person name="LaButti K."/>
            <person name="Lapidus A."/>
            <person name="Lucas S."/>
            <person name="Coutinho P."/>
            <person name="Gong Y."/>
            <person name="Samejima M."/>
            <person name="Mahadevan R."/>
            <person name="Abou-Zaid M."/>
            <person name="de Vries R.P."/>
            <person name="Igarashi K."/>
            <person name="Yadav J.S."/>
            <person name="Grigoriev I.V."/>
            <person name="Master E.R."/>
        </authorList>
    </citation>
    <scope>NUCLEOTIDE SEQUENCE [LARGE SCALE GENOMIC DNA]</scope>
    <source>
        <strain evidence="2 3">HHB-10118-sp</strain>
    </source>
</reference>
<feature type="region of interest" description="Disordered" evidence="1">
    <location>
        <begin position="334"/>
        <end position="377"/>
    </location>
</feature>
<dbReference type="InParanoid" id="K5V6S4"/>
<dbReference type="GeneID" id="18908488"/>
<evidence type="ECO:0000256" key="1">
    <source>
        <dbReference type="SAM" id="MobiDB-lite"/>
    </source>
</evidence>
<dbReference type="AlphaFoldDB" id="K5V6S4"/>
<dbReference type="Gene3D" id="2.130.10.10">
    <property type="entry name" value="YVTN repeat-like/Quinoprotein amine dehydrogenase"/>
    <property type="match status" value="1"/>
</dbReference>
<name>K5V6S4_PHACS</name>
<sequence>MSGATGWKNRDPVVYYWPGGTEDLDIKSLNPPLAHLIQDIVLDDARQLLFVADFDRIKSYSFAPATRKRAVHTLKADTHTGPLTVLPNGRILRAGVGSALVWNVDELETHYPGEGKEYTKIGEGTYKGFENSWREEDCKKEKSIGSTAHTTLTFAESGYTPGIWRLHAPSGNMLCAEDTREVDRFECVSLDLEHGGKVAARYLGHAAQVEQISTSAEEPNTFLTACEDGHARLYDMREPLPTLTIDGEAQNGPMDAALFVHIDGLPAVFTGGTTTQSIRLWDIRAKKVVYELSTGNNHVRSLAWSATDTTLYASTMCEYADRMGGLHGYRKARIPKRKKPESEQADEDEDEEMDVVDEDDDDEYEDEDDNSDPDLMEYYDTVRWPKQAYHLEDFFGEVFDCGSDALCESSSPCLG</sequence>
<feature type="compositionally biased region" description="Acidic residues" evidence="1">
    <location>
        <begin position="343"/>
        <end position="377"/>
    </location>
</feature>
<proteinExistence type="predicted"/>
<dbReference type="InterPro" id="IPR036322">
    <property type="entry name" value="WD40_repeat_dom_sf"/>
</dbReference>
<dbReference type="OrthoDB" id="548949at2759"/>
<dbReference type="Proteomes" id="UP000008370">
    <property type="component" value="Unassembled WGS sequence"/>
</dbReference>
<protein>
    <submittedName>
        <fullName evidence="2">Uncharacterized protein</fullName>
    </submittedName>
</protein>
<dbReference type="InterPro" id="IPR015943">
    <property type="entry name" value="WD40/YVTN_repeat-like_dom_sf"/>
</dbReference>
<gene>
    <name evidence="2" type="ORF">PHACADRAFT_140342</name>
</gene>
<organism evidence="2 3">
    <name type="scientific">Phanerochaete carnosa (strain HHB-10118-sp)</name>
    <name type="common">White-rot fungus</name>
    <name type="synonym">Peniophora carnosa</name>
    <dbReference type="NCBI Taxonomy" id="650164"/>
    <lineage>
        <taxon>Eukaryota</taxon>
        <taxon>Fungi</taxon>
        <taxon>Dikarya</taxon>
        <taxon>Basidiomycota</taxon>
        <taxon>Agaricomycotina</taxon>
        <taxon>Agaricomycetes</taxon>
        <taxon>Polyporales</taxon>
        <taxon>Phanerochaetaceae</taxon>
        <taxon>Phanerochaete</taxon>
    </lineage>
</organism>
<dbReference type="SUPFAM" id="SSF50978">
    <property type="entry name" value="WD40 repeat-like"/>
    <property type="match status" value="1"/>
</dbReference>
<keyword evidence="3" id="KW-1185">Reference proteome</keyword>
<dbReference type="RefSeq" id="XP_007393735.1">
    <property type="nucleotide sequence ID" value="XM_007393673.1"/>
</dbReference>
<dbReference type="KEGG" id="pco:PHACADRAFT_140342"/>
<dbReference type="HOGENOM" id="CLU_054985_0_0_1"/>